<name>A0A0C2HL08_9BACT</name>
<proteinExistence type="inferred from homology"/>
<comment type="caution">
    <text evidence="3">The sequence shown here is derived from an EMBL/GenBank/DDBJ whole genome shotgun (WGS) entry which is preliminary data.</text>
</comment>
<evidence type="ECO:0000313" key="4">
    <source>
        <dbReference type="Proteomes" id="UP000035068"/>
    </source>
</evidence>
<dbReference type="PANTHER" id="PTHR23088">
    <property type="entry name" value="NITRILASE-RELATED"/>
    <property type="match status" value="1"/>
</dbReference>
<dbReference type="GO" id="GO:0016787">
    <property type="term" value="F:hydrolase activity"/>
    <property type="evidence" value="ECO:0007669"/>
    <property type="project" value="UniProtKB-KW"/>
</dbReference>
<dbReference type="InterPro" id="IPR001110">
    <property type="entry name" value="UPF0012_CS"/>
</dbReference>
<dbReference type="RefSeq" id="WP_040096125.1">
    <property type="nucleotide sequence ID" value="NZ_JWJD01000001.1"/>
</dbReference>
<dbReference type="InterPro" id="IPR036526">
    <property type="entry name" value="C-N_Hydrolase_sf"/>
</dbReference>
<reference evidence="3 4" key="1">
    <citation type="submission" date="2014-12" db="EMBL/GenBank/DDBJ databases">
        <title>Genomes of Geoalkalibacter ferrihydriticus and Geoalkalibacter subterraneus, two haloalkaliphilic metal-reducing members of the Geobacteraceae.</title>
        <authorList>
            <person name="Badalamenti J.P."/>
            <person name="Torres C.I."/>
            <person name="Krajmalnik-Brown R."/>
            <person name="Bond D.R."/>
        </authorList>
    </citation>
    <scope>NUCLEOTIDE SEQUENCE [LARGE SCALE GENOMIC DNA]</scope>
    <source>
        <strain evidence="3 4">DSM 17813</strain>
    </source>
</reference>
<gene>
    <name evidence="3" type="ORF">GFER_03585</name>
</gene>
<evidence type="ECO:0000259" key="2">
    <source>
        <dbReference type="PROSITE" id="PS50263"/>
    </source>
</evidence>
<dbReference type="CDD" id="cd07583">
    <property type="entry name" value="nitrilase_5"/>
    <property type="match status" value="1"/>
</dbReference>
<dbReference type="PANTHER" id="PTHR23088:SF27">
    <property type="entry name" value="DEAMINATED GLUTATHIONE AMIDASE"/>
    <property type="match status" value="1"/>
</dbReference>
<evidence type="ECO:0000313" key="3">
    <source>
        <dbReference type="EMBL" id="KIH77746.1"/>
    </source>
</evidence>
<dbReference type="Pfam" id="PF00795">
    <property type="entry name" value="CN_hydrolase"/>
    <property type="match status" value="1"/>
</dbReference>
<dbReference type="SUPFAM" id="SSF56317">
    <property type="entry name" value="Carbon-nitrogen hydrolase"/>
    <property type="match status" value="1"/>
</dbReference>
<dbReference type="AlphaFoldDB" id="A0A0C2HL08"/>
<organism evidence="3 4">
    <name type="scientific">Geoalkalibacter ferrihydriticus DSM 17813</name>
    <dbReference type="NCBI Taxonomy" id="1121915"/>
    <lineage>
        <taxon>Bacteria</taxon>
        <taxon>Pseudomonadati</taxon>
        <taxon>Thermodesulfobacteriota</taxon>
        <taxon>Desulfuromonadia</taxon>
        <taxon>Desulfuromonadales</taxon>
        <taxon>Geoalkalibacteraceae</taxon>
        <taxon>Geoalkalibacter</taxon>
    </lineage>
</organism>
<dbReference type="Proteomes" id="UP000035068">
    <property type="component" value="Unassembled WGS sequence"/>
</dbReference>
<sequence>MNRQIRSAAIQFNITLGDVARNRGKAFSALQQAADDGVQLAVLPEMWSTGYDYRRLVELAKETPAILAELQETAARLGLVVVGSLPESEDGKLYNSATVIDRGELRGRYRKLHLFSTMGEDRFLAAGDSTLVVPTSVGRLGVAICYDLRFPELFRKLALEGAEILCLPAEWPKPRQEHWRTLLRARAIENQQFVVAANCCGIQGKLDFFGMSLLISPWGEVLAEGGETDCQPTALFDFEQMTSFRSKIRCFQDRRPEIYGTLP</sequence>
<dbReference type="PROSITE" id="PS50263">
    <property type="entry name" value="CN_HYDROLASE"/>
    <property type="match status" value="1"/>
</dbReference>
<feature type="domain" description="CN hydrolase" evidence="2">
    <location>
        <begin position="5"/>
        <end position="243"/>
    </location>
</feature>
<dbReference type="Gene3D" id="3.60.110.10">
    <property type="entry name" value="Carbon-nitrogen hydrolase"/>
    <property type="match status" value="1"/>
</dbReference>
<keyword evidence="4" id="KW-1185">Reference proteome</keyword>
<evidence type="ECO:0000256" key="1">
    <source>
        <dbReference type="ARBA" id="ARBA00010613"/>
    </source>
</evidence>
<accession>A0A0C2HL08</accession>
<keyword evidence="3" id="KW-0378">Hydrolase</keyword>
<protein>
    <submittedName>
        <fullName evidence="3">Carbon-nitrogen hydrolase</fullName>
    </submittedName>
</protein>
<dbReference type="PROSITE" id="PS01227">
    <property type="entry name" value="UPF0012"/>
    <property type="match status" value="1"/>
</dbReference>
<dbReference type="InterPro" id="IPR003010">
    <property type="entry name" value="C-N_Hydrolase"/>
</dbReference>
<comment type="similarity">
    <text evidence="1">Belongs to the carbon-nitrogen hydrolase superfamily. NIT1/NIT2 family.</text>
</comment>
<dbReference type="EMBL" id="JWJD01000001">
    <property type="protein sequence ID" value="KIH77746.1"/>
    <property type="molecule type" value="Genomic_DNA"/>
</dbReference>